<name>A0ABQ9YB66_9EUKA</name>
<accession>A0ABQ9YB66</accession>
<evidence type="ECO:0000313" key="1">
    <source>
        <dbReference type="EMBL" id="KAK2961016.1"/>
    </source>
</evidence>
<reference evidence="1 2" key="1">
    <citation type="journal article" date="2022" name="bioRxiv">
        <title>Genomics of Preaxostyla Flagellates Illuminates Evolutionary Transitions and the Path Towards Mitochondrial Loss.</title>
        <authorList>
            <person name="Novak L.V.F."/>
            <person name="Treitli S.C."/>
            <person name="Pyrih J."/>
            <person name="Halakuc P."/>
            <person name="Pipaliya S.V."/>
            <person name="Vacek V."/>
            <person name="Brzon O."/>
            <person name="Soukal P."/>
            <person name="Eme L."/>
            <person name="Dacks J.B."/>
            <person name="Karnkowska A."/>
            <person name="Elias M."/>
            <person name="Hampl V."/>
        </authorList>
    </citation>
    <scope>NUCLEOTIDE SEQUENCE [LARGE SCALE GENOMIC DNA]</scope>
    <source>
        <strain evidence="1">NAU3</strain>
        <tissue evidence="1">Gut</tissue>
    </source>
</reference>
<protein>
    <submittedName>
        <fullName evidence="1">Uncharacterized protein</fullName>
    </submittedName>
</protein>
<organism evidence="1 2">
    <name type="scientific">Blattamonas nauphoetae</name>
    <dbReference type="NCBI Taxonomy" id="2049346"/>
    <lineage>
        <taxon>Eukaryota</taxon>
        <taxon>Metamonada</taxon>
        <taxon>Preaxostyla</taxon>
        <taxon>Oxymonadida</taxon>
        <taxon>Blattamonas</taxon>
    </lineage>
</organism>
<comment type="caution">
    <text evidence="1">The sequence shown here is derived from an EMBL/GenBank/DDBJ whole genome shotgun (WGS) entry which is preliminary data.</text>
</comment>
<evidence type="ECO:0000313" key="2">
    <source>
        <dbReference type="Proteomes" id="UP001281761"/>
    </source>
</evidence>
<sequence>MEIPPRVDEERSVAMSQSSQFSTMQALSVARFKPMEQMLFFYAYPLSRVSSATASNSRICVLSVYAYAMDRPHLKIPQLARIWKIWRTFLRRFPLS</sequence>
<keyword evidence="2" id="KW-1185">Reference proteome</keyword>
<proteinExistence type="predicted"/>
<gene>
    <name evidence="1" type="ORF">BLNAU_4103</name>
</gene>
<dbReference type="EMBL" id="JARBJD010000019">
    <property type="protein sequence ID" value="KAK2961016.1"/>
    <property type="molecule type" value="Genomic_DNA"/>
</dbReference>
<dbReference type="Proteomes" id="UP001281761">
    <property type="component" value="Unassembled WGS sequence"/>
</dbReference>